<feature type="compositionally biased region" description="Acidic residues" evidence="13">
    <location>
        <begin position="480"/>
        <end position="490"/>
    </location>
</feature>
<dbReference type="GO" id="GO:0036297">
    <property type="term" value="P:interstrand cross-link repair"/>
    <property type="evidence" value="ECO:0007669"/>
    <property type="project" value="TreeGrafter"/>
</dbReference>
<dbReference type="Gene3D" id="3.40.50.12650">
    <property type="match status" value="1"/>
</dbReference>
<feature type="compositionally biased region" description="Low complexity" evidence="13">
    <location>
        <begin position="653"/>
        <end position="666"/>
    </location>
</feature>
<evidence type="ECO:0000256" key="5">
    <source>
        <dbReference type="ARBA" id="ARBA00022763"/>
    </source>
</evidence>
<protein>
    <recommendedName>
        <fullName evidence="11">Protein artemis</fullName>
    </recommendedName>
    <alternativeName>
        <fullName evidence="12">DNA cross-link repair 1C protein</fullName>
    </alternativeName>
</protein>
<evidence type="ECO:0000256" key="8">
    <source>
        <dbReference type="ARBA" id="ARBA00023172"/>
    </source>
</evidence>
<feature type="region of interest" description="Disordered" evidence="13">
    <location>
        <begin position="531"/>
        <end position="617"/>
    </location>
</feature>
<accession>D8PXC7</accession>
<dbReference type="AlphaFoldDB" id="D8PXC7"/>
<feature type="domain" description="DNA repair metallo-beta-lactamase" evidence="14">
    <location>
        <begin position="224"/>
        <end position="330"/>
    </location>
</feature>
<dbReference type="EMBL" id="GL377304">
    <property type="protein sequence ID" value="EFI99647.1"/>
    <property type="molecule type" value="Genomic_DNA"/>
</dbReference>
<keyword evidence="9" id="KW-0234">DNA repair</keyword>
<feature type="region of interest" description="Disordered" evidence="13">
    <location>
        <begin position="642"/>
        <end position="666"/>
    </location>
</feature>
<evidence type="ECO:0000313" key="16">
    <source>
        <dbReference type="Proteomes" id="UP000007431"/>
    </source>
</evidence>
<dbReference type="GO" id="GO:0006310">
    <property type="term" value="P:DNA recombination"/>
    <property type="evidence" value="ECO:0007669"/>
    <property type="project" value="UniProtKB-KW"/>
</dbReference>
<comment type="similarity">
    <text evidence="2">Belongs to the DNA repair metallo-beta-lactamase (DRMBL) family.</text>
</comment>
<dbReference type="VEuPathDB" id="FungiDB:SCHCODRAFT_01189162"/>
<dbReference type="InParanoid" id="D8PXC7"/>
<dbReference type="InterPro" id="IPR011084">
    <property type="entry name" value="DRMBL"/>
</dbReference>
<dbReference type="Proteomes" id="UP000007431">
    <property type="component" value="Unassembled WGS sequence"/>
</dbReference>
<evidence type="ECO:0000256" key="1">
    <source>
        <dbReference type="ARBA" id="ARBA00004123"/>
    </source>
</evidence>
<dbReference type="GO" id="GO:0004519">
    <property type="term" value="F:endonuclease activity"/>
    <property type="evidence" value="ECO:0007669"/>
    <property type="project" value="UniProtKB-KW"/>
</dbReference>
<dbReference type="GO" id="GO:0000723">
    <property type="term" value="P:telomere maintenance"/>
    <property type="evidence" value="ECO:0007669"/>
    <property type="project" value="TreeGrafter"/>
</dbReference>
<dbReference type="RefSeq" id="XP_003034550.1">
    <property type="nucleotide sequence ID" value="XM_003034504.1"/>
</dbReference>
<reference evidence="15 16" key="1">
    <citation type="journal article" date="2010" name="Nat. Biotechnol.">
        <title>Genome sequence of the model mushroom Schizophyllum commune.</title>
        <authorList>
            <person name="Ohm R.A."/>
            <person name="de Jong J.F."/>
            <person name="Lugones L.G."/>
            <person name="Aerts A."/>
            <person name="Kothe E."/>
            <person name="Stajich J.E."/>
            <person name="de Vries R.P."/>
            <person name="Record E."/>
            <person name="Levasseur A."/>
            <person name="Baker S.E."/>
            <person name="Bartholomew K.A."/>
            <person name="Coutinho P.M."/>
            <person name="Erdmann S."/>
            <person name="Fowler T.J."/>
            <person name="Gathman A.C."/>
            <person name="Lombard V."/>
            <person name="Henrissat B."/>
            <person name="Knabe N."/>
            <person name="Kuees U."/>
            <person name="Lilly W.W."/>
            <person name="Lindquist E."/>
            <person name="Lucas S."/>
            <person name="Magnuson J.K."/>
            <person name="Piumi F."/>
            <person name="Raudaskoski M."/>
            <person name="Salamov A."/>
            <person name="Schmutz J."/>
            <person name="Schwarze F.W.M.R."/>
            <person name="vanKuyk P.A."/>
            <person name="Horton J.S."/>
            <person name="Grigoriev I.V."/>
            <person name="Woesten H.A.B."/>
        </authorList>
    </citation>
    <scope>NUCLEOTIDE SEQUENCE [LARGE SCALE GENOMIC DNA]</scope>
    <source>
        <strain evidence="16">H4-8 / FGSC 9210</strain>
    </source>
</reference>
<keyword evidence="16" id="KW-1185">Reference proteome</keyword>
<dbReference type="OrthoDB" id="5561659at2759"/>
<dbReference type="InterPro" id="IPR036866">
    <property type="entry name" value="RibonucZ/Hydroxyglut_hydro"/>
</dbReference>
<dbReference type="GO" id="GO:0035312">
    <property type="term" value="F:5'-3' DNA exonuclease activity"/>
    <property type="evidence" value="ECO:0007669"/>
    <property type="project" value="TreeGrafter"/>
</dbReference>
<evidence type="ECO:0000259" key="14">
    <source>
        <dbReference type="Pfam" id="PF07522"/>
    </source>
</evidence>
<keyword evidence="3" id="KW-0540">Nuclease</keyword>
<dbReference type="Gene3D" id="3.60.15.10">
    <property type="entry name" value="Ribonuclease Z/Hydroxyacylglutathione hydrolase-like"/>
    <property type="match status" value="1"/>
</dbReference>
<feature type="compositionally biased region" description="Low complexity" evidence="13">
    <location>
        <begin position="574"/>
        <end position="589"/>
    </location>
</feature>
<keyword evidence="6" id="KW-0378">Hydrolase</keyword>
<dbReference type="GeneID" id="9586524"/>
<dbReference type="GO" id="GO:0006303">
    <property type="term" value="P:double-strand break repair via nonhomologous end joining"/>
    <property type="evidence" value="ECO:0007669"/>
    <property type="project" value="TreeGrafter"/>
</dbReference>
<name>D8PXC7_SCHCM</name>
<evidence type="ECO:0000256" key="6">
    <source>
        <dbReference type="ARBA" id="ARBA00022801"/>
    </source>
</evidence>
<gene>
    <name evidence="15" type="ORF">SCHCODRAFT_256591</name>
</gene>
<evidence type="ECO:0000256" key="3">
    <source>
        <dbReference type="ARBA" id="ARBA00022722"/>
    </source>
</evidence>
<evidence type="ECO:0000256" key="11">
    <source>
        <dbReference type="ARBA" id="ARBA00039759"/>
    </source>
</evidence>
<dbReference type="PANTHER" id="PTHR23240:SF8">
    <property type="entry name" value="PROTEIN ARTEMIS"/>
    <property type="match status" value="1"/>
</dbReference>
<keyword evidence="8" id="KW-0233">DNA recombination</keyword>
<organism evidence="16">
    <name type="scientific">Schizophyllum commune (strain H4-8 / FGSC 9210)</name>
    <name type="common">Split gill fungus</name>
    <dbReference type="NCBI Taxonomy" id="578458"/>
    <lineage>
        <taxon>Eukaryota</taxon>
        <taxon>Fungi</taxon>
        <taxon>Dikarya</taxon>
        <taxon>Basidiomycota</taxon>
        <taxon>Agaricomycotina</taxon>
        <taxon>Agaricomycetes</taxon>
        <taxon>Agaricomycetidae</taxon>
        <taxon>Agaricales</taxon>
        <taxon>Schizophyllaceae</taxon>
        <taxon>Schizophyllum</taxon>
    </lineage>
</organism>
<keyword evidence="7" id="KW-0269">Exonuclease</keyword>
<dbReference type="GO" id="GO:0005634">
    <property type="term" value="C:nucleus"/>
    <property type="evidence" value="ECO:0007669"/>
    <property type="project" value="UniProtKB-SubCell"/>
</dbReference>
<feature type="compositionally biased region" description="Basic and acidic residues" evidence="13">
    <location>
        <begin position="686"/>
        <end position="697"/>
    </location>
</feature>
<evidence type="ECO:0000256" key="13">
    <source>
        <dbReference type="SAM" id="MobiDB-lite"/>
    </source>
</evidence>
<evidence type="ECO:0000313" key="15">
    <source>
        <dbReference type="EMBL" id="EFI99647.1"/>
    </source>
</evidence>
<dbReference type="SUPFAM" id="SSF56281">
    <property type="entry name" value="Metallo-hydrolase/oxidoreductase"/>
    <property type="match status" value="1"/>
</dbReference>
<evidence type="ECO:0000256" key="2">
    <source>
        <dbReference type="ARBA" id="ARBA00010304"/>
    </source>
</evidence>
<feature type="compositionally biased region" description="Basic and acidic residues" evidence="13">
    <location>
        <begin position="712"/>
        <end position="734"/>
    </location>
</feature>
<dbReference type="PANTHER" id="PTHR23240">
    <property type="entry name" value="DNA CROSS-LINK REPAIR PROTEIN PSO2/SNM1-RELATED"/>
    <property type="match status" value="1"/>
</dbReference>
<dbReference type="GO" id="GO:0003684">
    <property type="term" value="F:damaged DNA binding"/>
    <property type="evidence" value="ECO:0007669"/>
    <property type="project" value="TreeGrafter"/>
</dbReference>
<evidence type="ECO:0000256" key="7">
    <source>
        <dbReference type="ARBA" id="ARBA00022839"/>
    </source>
</evidence>
<dbReference type="Pfam" id="PF07522">
    <property type="entry name" value="DRMBL"/>
    <property type="match status" value="1"/>
</dbReference>
<dbReference type="STRING" id="578458.D8PXC7"/>
<keyword evidence="4" id="KW-0255">Endonuclease</keyword>
<dbReference type="HOGENOM" id="CLU_008345_0_0_1"/>
<evidence type="ECO:0000256" key="9">
    <source>
        <dbReference type="ARBA" id="ARBA00023204"/>
    </source>
</evidence>
<dbReference type="KEGG" id="scm:SCHCO_01189162"/>
<evidence type="ECO:0000256" key="10">
    <source>
        <dbReference type="ARBA" id="ARBA00023242"/>
    </source>
</evidence>
<keyword evidence="5" id="KW-0227">DNA damage</keyword>
<proteinExistence type="inferred from homology"/>
<dbReference type="eggNOG" id="KOG1361">
    <property type="taxonomic scope" value="Eukaryota"/>
</dbReference>
<sequence length="834" mass="92295">MLLRYEVYKERALLAMDIRAEKTRAFAHLKVDPIQCPDGTMYYTGSRDLLRAIPLNTATKFELSADEEVTVTLIDANHCPGAVMYLIEGNKGAILHTGDFRAEPWFLDGLTRHPSLQPYIHNGYLNKLSPEDLALSTVLKTLDAIYLDTATVTSQLNVPSKARATSGLIELMKLYPPSTHFFINSWTWGYEDILKAIAQAFDTPIHLDRYKYSIFKCLSDSFLRRIVTSDPAATRFHACERFDRCDHVAVDDEVGKPRKVISRLGKRVVYVNPVSMDEEKWDDYLTEHKALLEKGEAPSVLLVPLSRHSPLPELRAFVKLFRPRRVVPNTLTPDLHGLDWFCIDRMFADCLASPPSNPLPLTADPRVKLNLMERVDDEEGDAALKNLVGAGADDAAARWARDGHLRKRIGVLAEYMTDDEVLVIDRLLTGKPLDFTAMDKGDASRVAKANIQKPSAQGAPLAPGLSARALGKQPARVLESDEETEDDEEGEKTMHKLFWRQAGMTRSQAMLSSSPASKSSAIPSSPAKASVVFSSPAKPMPSPDKPREGVGVDGAWDIGPAQGAGMANRMTPVSSPLRPRAAPRTPSSAAKRKLAELAQQTPSPASKRRAIDADKPPTLRPITSYGLPLTTDLDVFAVKAEAVSPVSSRRLRSSATTPSTSTPQRARLPSAFGTYRVLTVSPRSEARYRMPGRRELRASPLSKRPPVTGTLLDERRTPLAERRTPLAERTRDPNEPTSPTPRRHATASPLRAKPAHPGVAKLSHSEPAQASHPELVPIPSEEQVGSDVRSKRERERCILAAKLARVGYARKGYNERRKEAVDRIERRLRKESED</sequence>
<feature type="region of interest" description="Disordered" evidence="13">
    <location>
        <begin position="452"/>
        <end position="492"/>
    </location>
</feature>
<evidence type="ECO:0000256" key="12">
    <source>
        <dbReference type="ARBA" id="ARBA00042677"/>
    </source>
</evidence>
<feature type="region of interest" description="Disordered" evidence="13">
    <location>
        <begin position="686"/>
        <end position="794"/>
    </location>
</feature>
<keyword evidence="10" id="KW-0539">Nucleus</keyword>
<comment type="subcellular location">
    <subcellularLocation>
        <location evidence="1">Nucleus</location>
    </subcellularLocation>
</comment>
<evidence type="ECO:0000256" key="4">
    <source>
        <dbReference type="ARBA" id="ARBA00022759"/>
    </source>
</evidence>